<comment type="caution">
    <text evidence="1">The sequence shown here is derived from an EMBL/GenBank/DDBJ whole genome shotgun (WGS) entry which is preliminary data.</text>
</comment>
<reference evidence="1 2" key="1">
    <citation type="submission" date="2017-05" db="EMBL/GenBank/DDBJ databases">
        <title>Whole genome sequence of Pseudomonas putida isolate 1312 commercialized as a biostimulant.</title>
        <authorList>
            <person name="Crovadore J."/>
            <person name="Blanc P."/>
            <person name="Chablais R."/>
            <person name="Cochard B."/>
            <person name="Grizard D."/>
            <person name="Lefort F."/>
        </authorList>
    </citation>
    <scope>NUCLEOTIDE SEQUENCE [LARGE SCALE GENOMIC DNA]</scope>
    <source>
        <strain evidence="1 2">1312</strain>
    </source>
</reference>
<name>A0A1Y3KEJ2_PSEPU</name>
<dbReference type="InterPro" id="IPR032359">
    <property type="entry name" value="KwaB-like"/>
</dbReference>
<evidence type="ECO:0000313" key="1">
    <source>
        <dbReference type="EMBL" id="OUM22681.1"/>
    </source>
</evidence>
<dbReference type="AlphaFoldDB" id="A0A1Y3KEJ2"/>
<dbReference type="RefSeq" id="WP_086979382.1">
    <property type="nucleotide sequence ID" value="NZ_NFSB01000091.1"/>
</dbReference>
<evidence type="ECO:0000313" key="2">
    <source>
        <dbReference type="Proteomes" id="UP000196082"/>
    </source>
</evidence>
<dbReference type="Proteomes" id="UP000196082">
    <property type="component" value="Unassembled WGS sequence"/>
</dbReference>
<proteinExistence type="predicted"/>
<dbReference type="Pfam" id="PF16162">
    <property type="entry name" value="KwaB"/>
    <property type="match status" value="1"/>
</dbReference>
<organism evidence="1 2">
    <name type="scientific">Pseudomonas putida</name>
    <name type="common">Arthrobacter siderocapsulatus</name>
    <dbReference type="NCBI Taxonomy" id="303"/>
    <lineage>
        <taxon>Bacteria</taxon>
        <taxon>Pseudomonadati</taxon>
        <taxon>Pseudomonadota</taxon>
        <taxon>Gammaproteobacteria</taxon>
        <taxon>Pseudomonadales</taxon>
        <taxon>Pseudomonadaceae</taxon>
        <taxon>Pseudomonas</taxon>
    </lineage>
</organism>
<accession>A0A1Y3KEJ2</accession>
<dbReference type="EMBL" id="NFSB01000091">
    <property type="protein sequence ID" value="OUM22681.1"/>
    <property type="molecule type" value="Genomic_DNA"/>
</dbReference>
<sequence>MPGVEALAQLRAFDIENATLSMWTLKKSKGKQNRFRARAVVVSDALRAELKRIATDAIQRREEVEDYGLLAQTNETSCLHLVADETLFPMIEALVDQPPDEHLIENAEELLGSAAYLVRMEHQGNTLHCVCRLAGDWSTKERVSRKNLVFKRSELDLAQDDVFAISKHFDFFVFNEDILVVTPKNFESLLEYKTTYINSFAELKADRGFQAAFADMAALEAFVGTNTTHLRRMAVVQERAFYSNPAYMQRLVAVNEARGWNIAFDDGGRIIASAETARSIIHVLLNHRLRSELSETDFDVPSASPVGG</sequence>
<evidence type="ECO:0008006" key="3">
    <source>
        <dbReference type="Google" id="ProtNLM"/>
    </source>
</evidence>
<gene>
    <name evidence="1" type="ORF">B8W72_30030</name>
</gene>
<protein>
    <recommendedName>
        <fullName evidence="3">DUF4868 domain-containing protein</fullName>
    </recommendedName>
</protein>